<evidence type="ECO:0008006" key="3">
    <source>
        <dbReference type="Google" id="ProtNLM"/>
    </source>
</evidence>
<keyword evidence="1" id="KW-1133">Transmembrane helix</keyword>
<sequence length="160" mass="18120">MSETKMSEEKPDDIDEDGLAIFSLEDENIDELGKILSIKYSRDFYSVTLDGQFNLKEIAKKVSKDENPRLPNATHHKDRLLKTGLIKKEKKLQRKKGHVLNYYKGKPFILIIPKEYEDQVKKSKDLKKVFANMFNLTLSGIIAVASLGLIGTTKLSGSFG</sequence>
<dbReference type="AlphaFoldDB" id="X0T135"/>
<keyword evidence="1" id="KW-0472">Membrane</keyword>
<organism evidence="2">
    <name type="scientific">marine sediment metagenome</name>
    <dbReference type="NCBI Taxonomy" id="412755"/>
    <lineage>
        <taxon>unclassified sequences</taxon>
        <taxon>metagenomes</taxon>
        <taxon>ecological metagenomes</taxon>
    </lineage>
</organism>
<name>X0T135_9ZZZZ</name>
<dbReference type="EMBL" id="BARS01006524">
    <property type="protein sequence ID" value="GAF69775.1"/>
    <property type="molecule type" value="Genomic_DNA"/>
</dbReference>
<protein>
    <recommendedName>
        <fullName evidence="3">HTH arsR-type domain-containing protein</fullName>
    </recommendedName>
</protein>
<accession>X0T135</accession>
<proteinExistence type="predicted"/>
<keyword evidence="1" id="KW-0812">Transmembrane</keyword>
<comment type="caution">
    <text evidence="2">The sequence shown here is derived from an EMBL/GenBank/DDBJ whole genome shotgun (WGS) entry which is preliminary data.</text>
</comment>
<evidence type="ECO:0000313" key="2">
    <source>
        <dbReference type="EMBL" id="GAF69775.1"/>
    </source>
</evidence>
<gene>
    <name evidence="2" type="ORF">S01H1_12686</name>
</gene>
<feature type="non-terminal residue" evidence="2">
    <location>
        <position position="160"/>
    </location>
</feature>
<reference evidence="2" key="1">
    <citation type="journal article" date="2014" name="Front. Microbiol.">
        <title>High frequency of phylogenetically diverse reductive dehalogenase-homologous genes in deep subseafloor sedimentary metagenomes.</title>
        <authorList>
            <person name="Kawai M."/>
            <person name="Futagami T."/>
            <person name="Toyoda A."/>
            <person name="Takaki Y."/>
            <person name="Nishi S."/>
            <person name="Hori S."/>
            <person name="Arai W."/>
            <person name="Tsubouchi T."/>
            <person name="Morono Y."/>
            <person name="Uchiyama I."/>
            <person name="Ito T."/>
            <person name="Fujiyama A."/>
            <person name="Inagaki F."/>
            <person name="Takami H."/>
        </authorList>
    </citation>
    <scope>NUCLEOTIDE SEQUENCE</scope>
    <source>
        <strain evidence="2">Expedition CK06-06</strain>
    </source>
</reference>
<feature type="transmembrane region" description="Helical" evidence="1">
    <location>
        <begin position="129"/>
        <end position="150"/>
    </location>
</feature>
<evidence type="ECO:0000256" key="1">
    <source>
        <dbReference type="SAM" id="Phobius"/>
    </source>
</evidence>